<evidence type="ECO:0000256" key="6">
    <source>
        <dbReference type="ARBA" id="ARBA00022801"/>
    </source>
</evidence>
<evidence type="ECO:0000256" key="3">
    <source>
        <dbReference type="ARBA" id="ARBA00022664"/>
    </source>
</evidence>
<evidence type="ECO:0000256" key="8">
    <source>
        <dbReference type="HAMAP-Rule" id="MF_00104"/>
    </source>
</evidence>
<name>A0A0A2G718_9PORP</name>
<dbReference type="GO" id="GO:0019843">
    <property type="term" value="F:rRNA binding"/>
    <property type="evidence" value="ECO:0007669"/>
    <property type="project" value="UniProtKB-KW"/>
</dbReference>
<organism evidence="11 12">
    <name type="scientific">Porphyromonas gingivicanis</name>
    <dbReference type="NCBI Taxonomy" id="266762"/>
    <lineage>
        <taxon>Bacteria</taxon>
        <taxon>Pseudomonadati</taxon>
        <taxon>Bacteroidota</taxon>
        <taxon>Bacteroidia</taxon>
        <taxon>Bacteroidales</taxon>
        <taxon>Porphyromonadaceae</taxon>
        <taxon>Porphyromonas</taxon>
    </lineage>
</organism>
<proteinExistence type="inferred from homology"/>
<dbReference type="Gene3D" id="1.10.1520.10">
    <property type="entry name" value="Ribonuclease III domain"/>
    <property type="match status" value="1"/>
</dbReference>
<keyword evidence="12" id="KW-1185">Reference proteome</keyword>
<dbReference type="EMBL" id="JQZW01000002">
    <property type="protein sequence ID" value="KGN99073.1"/>
    <property type="molecule type" value="Genomic_DNA"/>
</dbReference>
<dbReference type="GO" id="GO:0006364">
    <property type="term" value="P:rRNA processing"/>
    <property type="evidence" value="ECO:0007669"/>
    <property type="project" value="UniProtKB-UniRule"/>
</dbReference>
<comment type="caution">
    <text evidence="11">The sequence shown here is derived from an EMBL/GenBank/DDBJ whole genome shotgun (WGS) entry which is preliminary data.</text>
</comment>
<evidence type="ECO:0000256" key="4">
    <source>
        <dbReference type="ARBA" id="ARBA00022722"/>
    </source>
</evidence>
<keyword evidence="7 8" id="KW-0694">RNA-binding</keyword>
<feature type="binding site" evidence="8">
    <location>
        <position position="71"/>
    </location>
    <ligand>
        <name>Mg(2+)</name>
        <dbReference type="ChEBI" id="CHEBI:18420"/>
    </ligand>
</feature>
<dbReference type="Gene3D" id="3.30.160.20">
    <property type="match status" value="1"/>
</dbReference>
<dbReference type="InterPro" id="IPR011907">
    <property type="entry name" value="RNase_III"/>
</dbReference>
<keyword evidence="8" id="KW-0819">tRNA processing</keyword>
<dbReference type="InterPro" id="IPR036389">
    <property type="entry name" value="RNase_III_sf"/>
</dbReference>
<dbReference type="PROSITE" id="PS00517">
    <property type="entry name" value="RNASE_3_1"/>
    <property type="match status" value="1"/>
</dbReference>
<keyword evidence="6 8" id="KW-0378">Hydrolase</keyword>
<comment type="similarity">
    <text evidence="2">Belongs to the ribonuclease III family.</text>
</comment>
<feature type="binding site" evidence="8">
    <location>
        <position position="142"/>
    </location>
    <ligand>
        <name>Mg(2+)</name>
        <dbReference type="ChEBI" id="CHEBI:18420"/>
    </ligand>
</feature>
<keyword evidence="8" id="KW-0699">rRNA-binding</keyword>
<feature type="domain" description="RNase III" evidence="10">
    <location>
        <begin position="27"/>
        <end position="153"/>
    </location>
</feature>
<dbReference type="CDD" id="cd00593">
    <property type="entry name" value="RIBOc"/>
    <property type="match status" value="1"/>
</dbReference>
<dbReference type="HAMAP" id="MF_00104">
    <property type="entry name" value="RNase_III"/>
    <property type="match status" value="1"/>
</dbReference>
<dbReference type="SUPFAM" id="SSF54768">
    <property type="entry name" value="dsRNA-binding domain-like"/>
    <property type="match status" value="1"/>
</dbReference>
<dbReference type="SUPFAM" id="SSF69065">
    <property type="entry name" value="RNase III domain-like"/>
    <property type="match status" value="1"/>
</dbReference>
<keyword evidence="4 8" id="KW-0540">Nuclease</keyword>
<feature type="binding site" evidence="8">
    <location>
        <position position="139"/>
    </location>
    <ligand>
        <name>Mg(2+)</name>
        <dbReference type="ChEBI" id="CHEBI:18420"/>
    </ligand>
</feature>
<evidence type="ECO:0000256" key="1">
    <source>
        <dbReference type="ARBA" id="ARBA00000109"/>
    </source>
</evidence>
<dbReference type="Proteomes" id="UP000030134">
    <property type="component" value="Unassembled WGS sequence"/>
</dbReference>
<dbReference type="Pfam" id="PF14622">
    <property type="entry name" value="Ribonucleas_3_3"/>
    <property type="match status" value="1"/>
</dbReference>
<evidence type="ECO:0000313" key="11">
    <source>
        <dbReference type="EMBL" id="KGN99073.1"/>
    </source>
</evidence>
<dbReference type="PANTHER" id="PTHR11207">
    <property type="entry name" value="RIBONUCLEASE III"/>
    <property type="match status" value="1"/>
</dbReference>
<gene>
    <name evidence="8" type="primary">rnc</name>
    <name evidence="11" type="ORF">HQ36_00980</name>
</gene>
<dbReference type="OrthoDB" id="9805026at2"/>
<feature type="domain" description="DRBM" evidence="9">
    <location>
        <begin position="182"/>
        <end position="249"/>
    </location>
</feature>
<dbReference type="GO" id="GO:0010468">
    <property type="term" value="P:regulation of gene expression"/>
    <property type="evidence" value="ECO:0007669"/>
    <property type="project" value="TreeGrafter"/>
</dbReference>
<evidence type="ECO:0000259" key="9">
    <source>
        <dbReference type="PROSITE" id="PS50137"/>
    </source>
</evidence>
<dbReference type="PANTHER" id="PTHR11207:SF0">
    <property type="entry name" value="RIBONUCLEASE 3"/>
    <property type="match status" value="1"/>
</dbReference>
<protein>
    <recommendedName>
        <fullName evidence="8">Ribonuclease 3</fullName>
        <ecNumber evidence="8">3.1.26.3</ecNumber>
    </recommendedName>
    <alternativeName>
        <fullName evidence="8">Ribonuclease III</fullName>
        <shortName evidence="8">RNase III</shortName>
    </alternativeName>
</protein>
<dbReference type="AlphaFoldDB" id="A0A0A2G718"/>
<dbReference type="CDD" id="cd10845">
    <property type="entry name" value="DSRM_RNAse_III_family"/>
    <property type="match status" value="1"/>
</dbReference>
<accession>A0A0A2G718</accession>
<dbReference type="GO" id="GO:0003725">
    <property type="term" value="F:double-stranded RNA binding"/>
    <property type="evidence" value="ECO:0007669"/>
    <property type="project" value="TreeGrafter"/>
</dbReference>
<dbReference type="RefSeq" id="WP_036882717.1">
    <property type="nucleotide sequence ID" value="NZ_JQZW01000002.1"/>
</dbReference>
<dbReference type="GO" id="GO:0008033">
    <property type="term" value="P:tRNA processing"/>
    <property type="evidence" value="ECO:0007669"/>
    <property type="project" value="UniProtKB-KW"/>
</dbReference>
<reference evidence="11 12" key="1">
    <citation type="submission" date="2014-08" db="EMBL/GenBank/DDBJ databases">
        <title>Porphyromonas gingivicanis strain:COT-022_OH1391 Genome sequencing.</title>
        <authorList>
            <person name="Wallis C."/>
            <person name="Deusch O."/>
            <person name="O'Flynn C."/>
            <person name="Davis I."/>
            <person name="Jospin G."/>
            <person name="Darling A.E."/>
            <person name="Coil D.A."/>
            <person name="Alexiev A."/>
            <person name="Horsfall A."/>
            <person name="Kirkwood N."/>
            <person name="Harris S."/>
            <person name="Eisen J.A."/>
        </authorList>
    </citation>
    <scope>NUCLEOTIDE SEQUENCE [LARGE SCALE GENOMIC DNA]</scope>
    <source>
        <strain evidence="12">COT-022 OH1391</strain>
    </source>
</reference>
<evidence type="ECO:0000256" key="2">
    <source>
        <dbReference type="ARBA" id="ARBA00010183"/>
    </source>
</evidence>
<dbReference type="InterPro" id="IPR014720">
    <property type="entry name" value="dsRBD_dom"/>
</dbReference>
<keyword evidence="8" id="KW-0460">Magnesium</keyword>
<dbReference type="Pfam" id="PF00035">
    <property type="entry name" value="dsrm"/>
    <property type="match status" value="1"/>
</dbReference>
<dbReference type="GO" id="GO:0005737">
    <property type="term" value="C:cytoplasm"/>
    <property type="evidence" value="ECO:0007669"/>
    <property type="project" value="UniProtKB-SubCell"/>
</dbReference>
<dbReference type="eggNOG" id="COG0571">
    <property type="taxonomic scope" value="Bacteria"/>
</dbReference>
<evidence type="ECO:0000256" key="5">
    <source>
        <dbReference type="ARBA" id="ARBA00022759"/>
    </source>
</evidence>
<dbReference type="GO" id="GO:0004525">
    <property type="term" value="F:ribonuclease III activity"/>
    <property type="evidence" value="ECO:0007669"/>
    <property type="project" value="UniProtKB-UniRule"/>
</dbReference>
<keyword evidence="5 8" id="KW-0255">Endonuclease</keyword>
<dbReference type="STRING" id="266762.HQ36_00980"/>
<comment type="subunit">
    <text evidence="8">Homodimer.</text>
</comment>
<dbReference type="SMART" id="SM00535">
    <property type="entry name" value="RIBOc"/>
    <property type="match status" value="1"/>
</dbReference>
<dbReference type="GO" id="GO:0046872">
    <property type="term" value="F:metal ion binding"/>
    <property type="evidence" value="ECO:0007669"/>
    <property type="project" value="UniProtKB-KW"/>
</dbReference>
<keyword evidence="3 8" id="KW-0507">mRNA processing</keyword>
<evidence type="ECO:0000313" key="12">
    <source>
        <dbReference type="Proteomes" id="UP000030134"/>
    </source>
</evidence>
<comment type="function">
    <text evidence="8">Digests double-stranded RNA. Involved in the processing of primary rRNA transcript to yield the immediate precursors to the large and small rRNAs (23S and 16S). Processes some mRNAs, and tRNAs when they are encoded in the rRNA operon. Processes pre-crRNA and tracrRNA of type II CRISPR loci if present in the organism.</text>
</comment>
<keyword evidence="8" id="KW-0479">Metal-binding</keyword>
<feature type="active site" evidence="8">
    <location>
        <position position="75"/>
    </location>
</feature>
<comment type="cofactor">
    <cofactor evidence="8">
        <name>Mg(2+)</name>
        <dbReference type="ChEBI" id="CHEBI:18420"/>
    </cofactor>
</comment>
<comment type="subcellular location">
    <subcellularLocation>
        <location evidence="8">Cytoplasm</location>
    </subcellularLocation>
</comment>
<dbReference type="PROSITE" id="PS50137">
    <property type="entry name" value="DS_RBD"/>
    <property type="match status" value="1"/>
</dbReference>
<dbReference type="EC" id="3.1.26.3" evidence="8"/>
<keyword evidence="8" id="KW-0698">rRNA processing</keyword>
<evidence type="ECO:0000256" key="7">
    <source>
        <dbReference type="ARBA" id="ARBA00022884"/>
    </source>
</evidence>
<evidence type="ECO:0000259" key="10">
    <source>
        <dbReference type="PROSITE" id="PS50142"/>
    </source>
</evidence>
<sequence>MNWATVLNFFSSNYFGKFRKKKNEPNWAVLESILDFSIRNKEYYRLALIDPSCHQTGAQRHSNQKDNDRLEFLGDSVIGAIVSKYLYLKYPDSLVGPMSEKKARIVSREIGDSIAKRIGIDKVLIKNKNNPLAKDALGNALEAIVGAIFLDKGFEQAERFVRQKMISIFEEINQENPDLGINFKNKLLEWGLKEKIEIDFRLVHHNPGPHCTFVSRVYVDGVALGEGKSSTKKGSEQMAAKHALAVLRKKSAPPSSTN</sequence>
<dbReference type="PROSITE" id="PS50142">
    <property type="entry name" value="RNASE_3_2"/>
    <property type="match status" value="1"/>
</dbReference>
<comment type="catalytic activity">
    <reaction evidence="1 8">
        <text>Endonucleolytic cleavage to 5'-phosphomonoester.</text>
        <dbReference type="EC" id="3.1.26.3"/>
    </reaction>
</comment>
<dbReference type="GO" id="GO:0006397">
    <property type="term" value="P:mRNA processing"/>
    <property type="evidence" value="ECO:0007669"/>
    <property type="project" value="UniProtKB-UniRule"/>
</dbReference>
<dbReference type="SMART" id="SM00358">
    <property type="entry name" value="DSRM"/>
    <property type="match status" value="1"/>
</dbReference>
<dbReference type="InterPro" id="IPR000999">
    <property type="entry name" value="RNase_III_dom"/>
</dbReference>
<keyword evidence="8" id="KW-0963">Cytoplasm</keyword>
<feature type="active site" evidence="8">
    <location>
        <position position="142"/>
    </location>
</feature>